<gene>
    <name evidence="5" type="ORF">MNBD_ACTINO01-610</name>
</gene>
<proteinExistence type="predicted"/>
<evidence type="ECO:0000256" key="3">
    <source>
        <dbReference type="ARBA" id="ARBA00023163"/>
    </source>
</evidence>
<dbReference type="EMBL" id="UOEI01000142">
    <property type="protein sequence ID" value="VAV95250.1"/>
    <property type="molecule type" value="Genomic_DNA"/>
</dbReference>
<feature type="domain" description="HTH tetR-type" evidence="4">
    <location>
        <begin position="23"/>
        <end position="83"/>
    </location>
</feature>
<dbReference type="SUPFAM" id="SSF46689">
    <property type="entry name" value="Homeodomain-like"/>
    <property type="match status" value="1"/>
</dbReference>
<name>A0A3B0RPL6_9ZZZZ</name>
<dbReference type="InterPro" id="IPR001647">
    <property type="entry name" value="HTH_TetR"/>
</dbReference>
<dbReference type="Pfam" id="PF13305">
    <property type="entry name" value="TetR_C_33"/>
    <property type="match status" value="1"/>
</dbReference>
<dbReference type="PANTHER" id="PTHR30055">
    <property type="entry name" value="HTH-TYPE TRANSCRIPTIONAL REGULATOR RUTR"/>
    <property type="match status" value="1"/>
</dbReference>
<accession>A0A3B0RPL6</accession>
<dbReference type="InterPro" id="IPR009057">
    <property type="entry name" value="Homeodomain-like_sf"/>
</dbReference>
<dbReference type="GO" id="GO:0003700">
    <property type="term" value="F:DNA-binding transcription factor activity"/>
    <property type="evidence" value="ECO:0007669"/>
    <property type="project" value="TreeGrafter"/>
</dbReference>
<evidence type="ECO:0000256" key="1">
    <source>
        <dbReference type="ARBA" id="ARBA00023015"/>
    </source>
</evidence>
<keyword evidence="1" id="KW-0805">Transcription regulation</keyword>
<dbReference type="InterPro" id="IPR050109">
    <property type="entry name" value="HTH-type_TetR-like_transc_reg"/>
</dbReference>
<organism evidence="5">
    <name type="scientific">hydrothermal vent metagenome</name>
    <dbReference type="NCBI Taxonomy" id="652676"/>
    <lineage>
        <taxon>unclassified sequences</taxon>
        <taxon>metagenomes</taxon>
        <taxon>ecological metagenomes</taxon>
    </lineage>
</organism>
<dbReference type="InterPro" id="IPR036271">
    <property type="entry name" value="Tet_transcr_reg_TetR-rel_C_sf"/>
</dbReference>
<dbReference type="SUPFAM" id="SSF48498">
    <property type="entry name" value="Tetracyclin repressor-like, C-terminal domain"/>
    <property type="match status" value="1"/>
</dbReference>
<dbReference type="PANTHER" id="PTHR30055:SF243">
    <property type="entry name" value="HTH-TYPE TRANSCRIPTIONAL REGULATOR RV1816"/>
    <property type="match status" value="1"/>
</dbReference>
<dbReference type="InterPro" id="IPR025996">
    <property type="entry name" value="MT1864/Rv1816-like_C"/>
</dbReference>
<dbReference type="GO" id="GO:0000976">
    <property type="term" value="F:transcription cis-regulatory region binding"/>
    <property type="evidence" value="ECO:0007669"/>
    <property type="project" value="TreeGrafter"/>
</dbReference>
<dbReference type="Gene3D" id="1.10.357.10">
    <property type="entry name" value="Tetracycline Repressor, domain 2"/>
    <property type="match status" value="1"/>
</dbReference>
<protein>
    <submittedName>
        <fullName evidence="5">Transcriptional regulator, AcrR family</fullName>
    </submittedName>
</protein>
<dbReference type="Pfam" id="PF00440">
    <property type="entry name" value="TetR_N"/>
    <property type="match status" value="1"/>
</dbReference>
<evidence type="ECO:0000259" key="4">
    <source>
        <dbReference type="PROSITE" id="PS50977"/>
    </source>
</evidence>
<reference evidence="5" key="1">
    <citation type="submission" date="2018-06" db="EMBL/GenBank/DDBJ databases">
        <authorList>
            <person name="Zhirakovskaya E."/>
        </authorList>
    </citation>
    <scope>NUCLEOTIDE SEQUENCE</scope>
</reference>
<dbReference type="AlphaFoldDB" id="A0A3B0RPL6"/>
<evidence type="ECO:0000256" key="2">
    <source>
        <dbReference type="ARBA" id="ARBA00023125"/>
    </source>
</evidence>
<keyword evidence="3" id="KW-0804">Transcription</keyword>
<dbReference type="PROSITE" id="PS50977">
    <property type="entry name" value="HTH_TETR_2"/>
    <property type="match status" value="1"/>
</dbReference>
<evidence type="ECO:0000313" key="5">
    <source>
        <dbReference type="EMBL" id="VAV95250.1"/>
    </source>
</evidence>
<keyword evidence="2" id="KW-0238">DNA-binding</keyword>
<sequence length="241" mass="26362">MFAKLSVAGHTDAMTTRRERLRAATFEEIKAAALSQIAEVGGPGLSLRGVARAIGMSPAGLYRYYDGRDDLLTDLIADAYDDLASAVESAIDTGADSPRERFAAGMRAYRRWGLEHPNRFLLIFGTPIPGYEAPEDGPTVAGNRRMGEAFFFVGVDAWRRGEFAPVPLGRAITEGERSLAAEIDPDLPPALVPVMLGTWAHFHGLVSLEILNQFRWIYAEETGELFDSEIERLLDGIAFAS</sequence>